<accession>A0ABT0ALQ5</accession>
<protein>
    <recommendedName>
        <fullName evidence="3">SPASM domain-containing protein</fullName>
    </recommendedName>
</protein>
<reference evidence="1 2" key="1">
    <citation type="journal article" date="2022" name="Microbiol. Res.">
        <title>Comparative genome analysis, predicted lifestyle and antimicrobial strategies of Lactococcus carnosus and Lactococcus paracarnosus isolated from meat.</title>
        <authorList>
            <person name="Werum V."/>
            <person name="Ehrmann M."/>
            <person name="Vogel R."/>
            <person name="Hilgarth M."/>
        </authorList>
    </citation>
    <scope>NUCLEOTIDE SEQUENCE [LARGE SCALE GENOMIC DNA]</scope>
    <source>
        <strain evidence="1 2">TMW21897</strain>
    </source>
</reference>
<dbReference type="Proteomes" id="UP001522462">
    <property type="component" value="Unassembled WGS sequence"/>
</dbReference>
<comment type="caution">
    <text evidence="1">The sequence shown here is derived from an EMBL/GenBank/DDBJ whole genome shotgun (WGS) entry which is preliminary data.</text>
</comment>
<name>A0ABT0ALQ5_9LACT</name>
<evidence type="ECO:0000313" key="1">
    <source>
        <dbReference type="EMBL" id="MCJ1977475.1"/>
    </source>
</evidence>
<sequence>MKYHKQLVDMVYKTRFQVSNAGKCMWKNEQSITVDASGNFLKCYSLVETSRYTTKKANLIGSGKLCEEVCVYSSLCEGGCPYNQYIQGKGMSRDCQKSYLDFANKAIFSQEIFGDITFKEISKIKTLTVES</sequence>
<evidence type="ECO:0008006" key="3">
    <source>
        <dbReference type="Google" id="ProtNLM"/>
    </source>
</evidence>
<evidence type="ECO:0000313" key="2">
    <source>
        <dbReference type="Proteomes" id="UP001522462"/>
    </source>
</evidence>
<proteinExistence type="predicted"/>
<keyword evidence="2" id="KW-1185">Reference proteome</keyword>
<dbReference type="EMBL" id="JAAEDA010000007">
    <property type="protein sequence ID" value="MCJ1977475.1"/>
    <property type="molecule type" value="Genomic_DNA"/>
</dbReference>
<dbReference type="RefSeq" id="WP_243914360.1">
    <property type="nucleotide sequence ID" value="NZ_JAAECY010000007.1"/>
</dbReference>
<organism evidence="1 2">
    <name type="scientific">Pseudolactococcus paracarnosus</name>
    <dbReference type="NCBI Taxonomy" id="2749962"/>
    <lineage>
        <taxon>Bacteria</taxon>
        <taxon>Bacillati</taxon>
        <taxon>Bacillota</taxon>
        <taxon>Bacilli</taxon>
        <taxon>Lactobacillales</taxon>
        <taxon>Streptococcaceae</taxon>
        <taxon>Pseudolactococcus</taxon>
    </lineage>
</organism>
<gene>
    <name evidence="1" type="ORF">GYN19_05855</name>
</gene>